<dbReference type="InterPro" id="IPR003100">
    <property type="entry name" value="PAZ_dom"/>
</dbReference>
<dbReference type="InterPro" id="IPR045246">
    <property type="entry name" value="Piwi_ago-like"/>
</dbReference>
<dbReference type="InterPro" id="IPR032474">
    <property type="entry name" value="Argonaute_N"/>
</dbReference>
<dbReference type="InterPro" id="IPR012337">
    <property type="entry name" value="RNaseH-like_sf"/>
</dbReference>
<feature type="region of interest" description="Disordered" evidence="1">
    <location>
        <begin position="1"/>
        <end position="58"/>
    </location>
</feature>
<dbReference type="InterPro" id="IPR036397">
    <property type="entry name" value="RNaseH_sf"/>
</dbReference>
<dbReference type="InterPro" id="IPR014811">
    <property type="entry name" value="ArgoL1"/>
</dbReference>
<organism evidence="3 4">
    <name type="scientific">Monosporascus ibericus</name>
    <dbReference type="NCBI Taxonomy" id="155417"/>
    <lineage>
        <taxon>Eukaryota</taxon>
        <taxon>Fungi</taxon>
        <taxon>Dikarya</taxon>
        <taxon>Ascomycota</taxon>
        <taxon>Pezizomycotina</taxon>
        <taxon>Sordariomycetes</taxon>
        <taxon>Xylariomycetidae</taxon>
        <taxon>Xylariales</taxon>
        <taxon>Xylariales incertae sedis</taxon>
        <taxon>Monosporascus</taxon>
    </lineage>
</organism>
<dbReference type="InterPro" id="IPR032472">
    <property type="entry name" value="ArgoL2"/>
</dbReference>
<dbReference type="OrthoDB" id="10252740at2759"/>
<dbReference type="CDD" id="cd02846">
    <property type="entry name" value="PAZ_argonaute_like"/>
    <property type="match status" value="1"/>
</dbReference>
<dbReference type="Gene3D" id="2.170.260.10">
    <property type="entry name" value="paz domain"/>
    <property type="match status" value="1"/>
</dbReference>
<dbReference type="PROSITE" id="PS50822">
    <property type="entry name" value="PIWI"/>
    <property type="match status" value="1"/>
</dbReference>
<evidence type="ECO:0000259" key="2">
    <source>
        <dbReference type="PROSITE" id="PS50822"/>
    </source>
</evidence>
<dbReference type="Pfam" id="PF02171">
    <property type="entry name" value="Piwi"/>
    <property type="match status" value="1"/>
</dbReference>
<dbReference type="AlphaFoldDB" id="A0A4Q4T7S0"/>
<dbReference type="SMART" id="SM00950">
    <property type="entry name" value="Piwi"/>
    <property type="match status" value="1"/>
</dbReference>
<comment type="caution">
    <text evidence="3">The sequence shown here is derived from an EMBL/GenBank/DDBJ whole genome shotgun (WGS) entry which is preliminary data.</text>
</comment>
<protein>
    <recommendedName>
        <fullName evidence="2">Piwi domain-containing protein</fullName>
    </recommendedName>
</protein>
<accession>A0A4Q4T7S0</accession>
<sequence length="969" mass="108789">MAGNPYSIGGKDPLDPDQNVRRAEDAMEKRATSLESNGAANRNTFPLRPGYGKAGSRKDGSAVKLWANYVDMNINDKNLRLYRYAIAVEPSAVGKKLERIVWLLLHATKLSQHKGDIVSDFKATLISRKDLGELAKYTYNVPYFSELEDTPSEAAKRYNVRLDLQYALPISDLGRYMTSQDSTKAYPRKLEMIQSLNIFLNHYTKVTKSLISVGSNRTFPLSADTDNMRELGVGIRALKGFFASARIATNRLLVNVNVSHSAFFKSIPLTELLRLFKDRFLKDNPRKGDEMLFALHYFLEGISIRTTHRRQNGGPNEEIKTISGLATQGDGKDLDKQPGIPAQFLPKVEKLGANSQSVSFWMDPKPDITQSKRSSVEPGGRHITVFEYFQTNYKNTVLDKSPLPVVNVGSQKRPVYLPPEVCQVIGGQRASSKLDEEQRQMMTKFSIRLPKINAESIVSKGLETVGLNPNCNPKIRDWGFSASPRLITVEGRQLSQPAIRYNQSTVQVKDGASWNLLKRRFRAAGTLPTWSYLVLFPKPNKEELSMIMKEFGRTLREMGILVPEPVNATIFAPEDVNIMAAKVDQFFRSLDKPGVKLIFTILPSSNSPYYNIVKRLGDVQHGVTTICMDVKKLKAAKGRDQYLRNISMKVNLKLGGNNHLVEPARLALLNQKRTMIVGVDVTHPSPGSAPSAPSIAAMVANNDEDLAQWPAALNLQAEARQEMVTGLSSMLESRLRLWCAKKTKALPENILVYRDGVSEGQYKIVIDEELPQLRQACRKAYGQKYKEGHCPRISIIIVGKRHHTRFYPTEAANADKNGNTKPGTVVDRGVTEGQNWDFFLQPHGAIIGTVRPAHYFVVLDEIFRSEYGQERPVRYKNVQDALEDVTQSLCYMFGRATRAVSICTPAYYADLACERARRYFDYLYLPAVMAAALTLKEKNSSVERPDKFPVAFGSDVRIHPRLADSMFYI</sequence>
<feature type="domain" description="Piwi" evidence="2">
    <location>
        <begin position="597"/>
        <end position="921"/>
    </location>
</feature>
<dbReference type="PANTHER" id="PTHR22891">
    <property type="entry name" value="EUKARYOTIC TRANSLATION INITIATION FACTOR 2C"/>
    <property type="match status" value="1"/>
</dbReference>
<dbReference type="Gene3D" id="3.30.420.10">
    <property type="entry name" value="Ribonuclease H-like superfamily/Ribonuclease H"/>
    <property type="match status" value="1"/>
</dbReference>
<dbReference type="Pfam" id="PF16486">
    <property type="entry name" value="ArgoN"/>
    <property type="match status" value="1"/>
</dbReference>
<dbReference type="Pfam" id="PF08699">
    <property type="entry name" value="ArgoL1"/>
    <property type="match status" value="1"/>
</dbReference>
<dbReference type="InterPro" id="IPR036085">
    <property type="entry name" value="PAZ_dom_sf"/>
</dbReference>
<dbReference type="InterPro" id="IPR003165">
    <property type="entry name" value="Piwi"/>
</dbReference>
<dbReference type="SMART" id="SM01163">
    <property type="entry name" value="DUF1785"/>
    <property type="match status" value="1"/>
</dbReference>
<dbReference type="CDD" id="cd04657">
    <property type="entry name" value="Piwi_ago-like"/>
    <property type="match status" value="1"/>
</dbReference>
<dbReference type="Pfam" id="PF02170">
    <property type="entry name" value="PAZ"/>
    <property type="match status" value="1"/>
</dbReference>
<dbReference type="Proteomes" id="UP000293360">
    <property type="component" value="Unassembled WGS sequence"/>
</dbReference>
<dbReference type="EMBL" id="QJNU01000365">
    <property type="protein sequence ID" value="RYP01251.1"/>
    <property type="molecule type" value="Genomic_DNA"/>
</dbReference>
<evidence type="ECO:0000313" key="3">
    <source>
        <dbReference type="EMBL" id="RYP01251.1"/>
    </source>
</evidence>
<feature type="compositionally biased region" description="Basic and acidic residues" evidence="1">
    <location>
        <begin position="12"/>
        <end position="32"/>
    </location>
</feature>
<dbReference type="STRING" id="155417.A0A4Q4T7S0"/>
<gene>
    <name evidence="3" type="ORF">DL764_006254</name>
</gene>
<proteinExistence type="predicted"/>
<feature type="compositionally biased region" description="Polar residues" evidence="1">
    <location>
        <begin position="33"/>
        <end position="44"/>
    </location>
</feature>
<dbReference type="Gene3D" id="3.40.50.2300">
    <property type="match status" value="1"/>
</dbReference>
<reference evidence="3 4" key="1">
    <citation type="submission" date="2018-06" db="EMBL/GenBank/DDBJ databases">
        <title>Complete Genomes of Monosporascus.</title>
        <authorList>
            <person name="Robinson A.J."/>
            <person name="Natvig D.O."/>
        </authorList>
    </citation>
    <scope>NUCLEOTIDE SEQUENCE [LARGE SCALE GENOMIC DNA]</scope>
    <source>
        <strain evidence="3 4">CBS 110550</strain>
    </source>
</reference>
<keyword evidence="4" id="KW-1185">Reference proteome</keyword>
<evidence type="ECO:0000256" key="1">
    <source>
        <dbReference type="SAM" id="MobiDB-lite"/>
    </source>
</evidence>
<dbReference type="Pfam" id="PF16488">
    <property type="entry name" value="ArgoL2"/>
    <property type="match status" value="1"/>
</dbReference>
<dbReference type="SUPFAM" id="SSF53098">
    <property type="entry name" value="Ribonuclease H-like"/>
    <property type="match status" value="1"/>
</dbReference>
<dbReference type="SUPFAM" id="SSF101690">
    <property type="entry name" value="PAZ domain"/>
    <property type="match status" value="1"/>
</dbReference>
<evidence type="ECO:0000313" key="4">
    <source>
        <dbReference type="Proteomes" id="UP000293360"/>
    </source>
</evidence>
<dbReference type="GO" id="GO:0003723">
    <property type="term" value="F:RNA binding"/>
    <property type="evidence" value="ECO:0007669"/>
    <property type="project" value="InterPro"/>
</dbReference>
<name>A0A4Q4T7S0_9PEZI</name>